<dbReference type="GO" id="GO:0050660">
    <property type="term" value="F:flavin adenine dinucleotide binding"/>
    <property type="evidence" value="ECO:0007669"/>
    <property type="project" value="InterPro"/>
</dbReference>
<dbReference type="GO" id="GO:0004499">
    <property type="term" value="F:N,N-dimethylaniline monooxygenase activity"/>
    <property type="evidence" value="ECO:0007669"/>
    <property type="project" value="InterPro"/>
</dbReference>
<sequence>MSNVKKICIVGSGPSGLVALNEYLHTSVNGESMINSFDSKNIQLPEKCAFDEIVVFEQTNSYGGVWNYSEKTDPDFPNVKDYSKPKSVRPSLESPTEEELKNSSKDQPFIRQISSIAAKDDNLWTRSAVYDDLFTNIPYRVMRFSAGFDIDYVNTEKENNIFYPFVKHEQVMDYIDKYVKRFDLKKYVRFNTSVEKVYKKGDKWVVVVVQFDRNNGIEKWYSETFDAMLLAVGRFNIPFIPAIENLTKFRNKHPGIISHTKSFRNFNNWDNEKVLLVGSSISAVDLLQYLIPKSKNIYLSSNDSKISKVIDKSPVNWMQEVLADDNVKFHRVPRIKRFTENGVEFEDGTIINDFDKILFATGYHLSYPFLNIPENEGKEYIKISSGRADQSNFAQTTVDNVYLYGFTVGEPTLGHIGIPQNPLFFLTSEANAIAQAGVWSGCKTLPSIQEQRKWCENRLKGKVSGFQMFNENTIKLFYDELYKYAPANRFDLQLLLRTNEIVEAKAILKDLFHKFSEGELN</sequence>
<evidence type="ECO:0000313" key="9">
    <source>
        <dbReference type="Proteomes" id="UP000697127"/>
    </source>
</evidence>
<dbReference type="InterPro" id="IPR020946">
    <property type="entry name" value="Flavin_mOase-like"/>
</dbReference>
<dbReference type="InterPro" id="IPR000960">
    <property type="entry name" value="Flavin_mOase"/>
</dbReference>
<keyword evidence="5" id="KW-0521">NADP</keyword>
<dbReference type="Proteomes" id="UP000697127">
    <property type="component" value="Unassembled WGS sequence"/>
</dbReference>
<comment type="cofactor">
    <cofactor evidence="1">
        <name>FAD</name>
        <dbReference type="ChEBI" id="CHEBI:57692"/>
    </cofactor>
</comment>
<dbReference type="AlphaFoldDB" id="A0A9P6WNZ3"/>
<keyword evidence="6" id="KW-0560">Oxidoreductase</keyword>
<name>A0A9P6WNZ3_9ASCO</name>
<dbReference type="InterPro" id="IPR050346">
    <property type="entry name" value="FMO-like"/>
</dbReference>
<comment type="similarity">
    <text evidence="2">Belongs to the FMO family.</text>
</comment>
<dbReference type="Gene3D" id="3.50.50.60">
    <property type="entry name" value="FAD/NAD(P)-binding domain"/>
    <property type="match status" value="2"/>
</dbReference>
<keyword evidence="3" id="KW-0285">Flavoprotein</keyword>
<proteinExistence type="inferred from homology"/>
<keyword evidence="4" id="KW-0274">FAD</keyword>
<comment type="caution">
    <text evidence="8">The sequence shown here is derived from an EMBL/GenBank/DDBJ whole genome shotgun (WGS) entry which is preliminary data.</text>
</comment>
<dbReference type="FunFam" id="3.50.50.60:FF:000023">
    <property type="entry name" value="Dimethylaniline monooxygenase [N-oxide-forming]"/>
    <property type="match status" value="1"/>
</dbReference>
<dbReference type="Pfam" id="PF00743">
    <property type="entry name" value="FMO-like"/>
    <property type="match status" value="2"/>
</dbReference>
<evidence type="ECO:0000256" key="7">
    <source>
        <dbReference type="SAM" id="MobiDB-lite"/>
    </source>
</evidence>
<dbReference type="GO" id="GO:0050661">
    <property type="term" value="F:NADP binding"/>
    <property type="evidence" value="ECO:0007669"/>
    <property type="project" value="InterPro"/>
</dbReference>
<dbReference type="PANTHER" id="PTHR23023">
    <property type="entry name" value="DIMETHYLANILINE MONOOXYGENASE"/>
    <property type="match status" value="1"/>
</dbReference>
<evidence type="ECO:0000256" key="1">
    <source>
        <dbReference type="ARBA" id="ARBA00001974"/>
    </source>
</evidence>
<evidence type="ECO:0000313" key="8">
    <source>
        <dbReference type="EMBL" id="KAG0689602.1"/>
    </source>
</evidence>
<feature type="region of interest" description="Disordered" evidence="7">
    <location>
        <begin position="79"/>
        <end position="105"/>
    </location>
</feature>
<evidence type="ECO:0000256" key="5">
    <source>
        <dbReference type="ARBA" id="ARBA00022857"/>
    </source>
</evidence>
<dbReference type="SUPFAM" id="SSF51905">
    <property type="entry name" value="FAD/NAD(P)-binding domain"/>
    <property type="match status" value="2"/>
</dbReference>
<evidence type="ECO:0000256" key="3">
    <source>
        <dbReference type="ARBA" id="ARBA00022630"/>
    </source>
</evidence>
<evidence type="ECO:0000256" key="2">
    <source>
        <dbReference type="ARBA" id="ARBA00009183"/>
    </source>
</evidence>
<dbReference type="InterPro" id="IPR036188">
    <property type="entry name" value="FAD/NAD-bd_sf"/>
</dbReference>
<evidence type="ECO:0000256" key="6">
    <source>
        <dbReference type="ARBA" id="ARBA00023002"/>
    </source>
</evidence>
<accession>A0A9P6WNZ3</accession>
<reference evidence="8" key="1">
    <citation type="submission" date="2020-11" db="EMBL/GenBank/DDBJ databases">
        <title>Kefir isolates.</title>
        <authorList>
            <person name="Marcisauskas S."/>
            <person name="Kim Y."/>
            <person name="Blasche S."/>
        </authorList>
    </citation>
    <scope>NUCLEOTIDE SEQUENCE</scope>
    <source>
        <strain evidence="8">Olga-1</strain>
    </source>
</reference>
<gene>
    <name evidence="8" type="ORF">C6P40_004808</name>
</gene>
<dbReference type="EMBL" id="PUHW01000071">
    <property type="protein sequence ID" value="KAG0689602.1"/>
    <property type="molecule type" value="Genomic_DNA"/>
</dbReference>
<organism evidence="8 9">
    <name type="scientific">Pichia californica</name>
    <dbReference type="NCBI Taxonomy" id="460514"/>
    <lineage>
        <taxon>Eukaryota</taxon>
        <taxon>Fungi</taxon>
        <taxon>Dikarya</taxon>
        <taxon>Ascomycota</taxon>
        <taxon>Saccharomycotina</taxon>
        <taxon>Pichiomycetes</taxon>
        <taxon>Pichiales</taxon>
        <taxon>Pichiaceae</taxon>
        <taxon>Pichia</taxon>
    </lineage>
</organism>
<dbReference type="OrthoDB" id="66881at2759"/>
<evidence type="ECO:0000256" key="4">
    <source>
        <dbReference type="ARBA" id="ARBA00022827"/>
    </source>
</evidence>
<protein>
    <submittedName>
        <fullName evidence="8">Uncharacterized protein</fullName>
    </submittedName>
</protein>
<dbReference type="PIRSF" id="PIRSF000332">
    <property type="entry name" value="FMO"/>
    <property type="match status" value="1"/>
</dbReference>
<keyword evidence="9" id="KW-1185">Reference proteome</keyword>